<dbReference type="Pfam" id="PF02518">
    <property type="entry name" value="HATPase_c"/>
    <property type="match status" value="1"/>
</dbReference>
<evidence type="ECO:0000313" key="7">
    <source>
        <dbReference type="Proteomes" id="UP000050266"/>
    </source>
</evidence>
<proteinExistence type="predicted"/>
<organism evidence="6 7">
    <name type="scientific">Pseudomonas amygdali pv. ulmi</name>
    <dbReference type="NCBI Taxonomy" id="251720"/>
    <lineage>
        <taxon>Bacteria</taxon>
        <taxon>Pseudomonadati</taxon>
        <taxon>Pseudomonadota</taxon>
        <taxon>Gammaproteobacteria</taxon>
        <taxon>Pseudomonadales</taxon>
        <taxon>Pseudomonadaceae</taxon>
        <taxon>Pseudomonas</taxon>
        <taxon>Pseudomonas amygdali</taxon>
    </lineage>
</organism>
<keyword evidence="3" id="KW-0808">Transferase</keyword>
<dbReference type="Gene3D" id="3.30.565.10">
    <property type="entry name" value="Histidine kinase-like ATPase, C-terminal domain"/>
    <property type="match status" value="1"/>
</dbReference>
<dbReference type="SMART" id="SM00387">
    <property type="entry name" value="HATPase_c"/>
    <property type="match status" value="1"/>
</dbReference>
<dbReference type="AlphaFoldDB" id="A0A0Q0CX74"/>
<dbReference type="InterPro" id="IPR036890">
    <property type="entry name" value="HATPase_C_sf"/>
</dbReference>
<comment type="caution">
    <text evidence="6">The sequence shown here is derived from an EMBL/GenBank/DDBJ whole genome shotgun (WGS) entry which is preliminary data.</text>
</comment>
<dbReference type="EC" id="2.7.13.3" evidence="2"/>
<evidence type="ECO:0000256" key="3">
    <source>
        <dbReference type="ARBA" id="ARBA00022679"/>
    </source>
</evidence>
<dbReference type="PRINTS" id="PR00344">
    <property type="entry name" value="BCTRLSENSOR"/>
</dbReference>
<feature type="domain" description="Histidine kinase" evidence="5">
    <location>
        <begin position="1"/>
        <end position="106"/>
    </location>
</feature>
<dbReference type="PATRIC" id="fig|251720.4.peg.2960"/>
<dbReference type="PROSITE" id="PS50109">
    <property type="entry name" value="HIS_KIN"/>
    <property type="match status" value="1"/>
</dbReference>
<dbReference type="InterPro" id="IPR004358">
    <property type="entry name" value="Sig_transdc_His_kin-like_C"/>
</dbReference>
<evidence type="ECO:0000259" key="5">
    <source>
        <dbReference type="PROSITE" id="PS50109"/>
    </source>
</evidence>
<dbReference type="Proteomes" id="UP000050266">
    <property type="component" value="Unassembled WGS sequence"/>
</dbReference>
<accession>A0A0Q0CX74</accession>
<evidence type="ECO:0000256" key="4">
    <source>
        <dbReference type="ARBA" id="ARBA00022777"/>
    </source>
</evidence>
<sequence>MLHNVLGNALKFTRQGSVVLRVAALDDSSRVRIGIQDSGEGIEPERQQQIFQPFTQASDDTAAHYGGSGLGLSITRQLVQLMKGDISLHSSPGEGTLVNIDLPLVRVSEPVLPSCDVPDAPVDTRSLRLLVCRPIGWC</sequence>
<evidence type="ECO:0000256" key="1">
    <source>
        <dbReference type="ARBA" id="ARBA00000085"/>
    </source>
</evidence>
<dbReference type="PANTHER" id="PTHR43047">
    <property type="entry name" value="TWO-COMPONENT HISTIDINE PROTEIN KINASE"/>
    <property type="match status" value="1"/>
</dbReference>
<dbReference type="InterPro" id="IPR005467">
    <property type="entry name" value="His_kinase_dom"/>
</dbReference>
<comment type="catalytic activity">
    <reaction evidence="1">
        <text>ATP + protein L-histidine = ADP + protein N-phospho-L-histidine.</text>
        <dbReference type="EC" id="2.7.13.3"/>
    </reaction>
</comment>
<dbReference type="EMBL" id="LJRQ01000294">
    <property type="protein sequence ID" value="KPZ09876.1"/>
    <property type="molecule type" value="Genomic_DNA"/>
</dbReference>
<name>A0A0Q0CX74_PSEA0</name>
<keyword evidence="4 6" id="KW-0418">Kinase</keyword>
<evidence type="ECO:0000256" key="2">
    <source>
        <dbReference type="ARBA" id="ARBA00012438"/>
    </source>
</evidence>
<dbReference type="InterPro" id="IPR003594">
    <property type="entry name" value="HATPase_dom"/>
</dbReference>
<gene>
    <name evidence="6" type="ORF">ALO41_02175</name>
</gene>
<dbReference type="GO" id="GO:0004673">
    <property type="term" value="F:protein histidine kinase activity"/>
    <property type="evidence" value="ECO:0007669"/>
    <property type="project" value="UniProtKB-EC"/>
</dbReference>
<evidence type="ECO:0000313" key="6">
    <source>
        <dbReference type="EMBL" id="KPZ09876.1"/>
    </source>
</evidence>
<dbReference type="SUPFAM" id="SSF55874">
    <property type="entry name" value="ATPase domain of HSP90 chaperone/DNA topoisomerase II/histidine kinase"/>
    <property type="match status" value="1"/>
</dbReference>
<protein>
    <recommendedName>
        <fullName evidence="2">histidine kinase</fullName>
        <ecNumber evidence="2">2.7.13.3</ecNumber>
    </recommendedName>
</protein>
<reference evidence="6 7" key="1">
    <citation type="submission" date="2015-09" db="EMBL/GenBank/DDBJ databases">
        <title>Genome announcement of multiple Pseudomonas syringae strains.</title>
        <authorList>
            <person name="Thakur S."/>
            <person name="Wang P.W."/>
            <person name="Gong Y."/>
            <person name="Weir B.S."/>
            <person name="Guttman D.S."/>
        </authorList>
    </citation>
    <scope>NUCLEOTIDE SEQUENCE [LARGE SCALE GENOMIC DNA]</scope>
    <source>
        <strain evidence="6 7">ICMP3962</strain>
    </source>
</reference>
<dbReference type="CDD" id="cd16922">
    <property type="entry name" value="HATPase_EvgS-ArcB-TorS-like"/>
    <property type="match status" value="1"/>
</dbReference>
<dbReference type="PANTHER" id="PTHR43047:SF78">
    <property type="entry name" value="SENSORY_REGULATORY PROTEIN RPFC"/>
    <property type="match status" value="1"/>
</dbReference>